<keyword evidence="2" id="KW-1185">Reference proteome</keyword>
<dbReference type="EnsemblPlants" id="evm.model.04.1290">
    <property type="protein sequence ID" value="cds.evm.model.04.1290"/>
    <property type="gene ID" value="evm.TU.04.1290"/>
</dbReference>
<dbReference type="Gramene" id="evm.model.04.1290">
    <property type="protein sequence ID" value="cds.evm.model.04.1290"/>
    <property type="gene ID" value="evm.TU.04.1290"/>
</dbReference>
<name>A0A803PCI0_CANSA</name>
<protein>
    <submittedName>
        <fullName evidence="1">Uncharacterized protein</fullName>
    </submittedName>
</protein>
<evidence type="ECO:0000313" key="2">
    <source>
        <dbReference type="Proteomes" id="UP000596661"/>
    </source>
</evidence>
<sequence>MATTLARFNKEKITAHQLLSSPSSRCRQPPLSFWWYFADSHGQPCLWLESHSPRILQHLMVAQNTVVGLSRRELRLPRRGS</sequence>
<accession>A0A803PCI0</accession>
<dbReference type="EMBL" id="UZAU01000382">
    <property type="status" value="NOT_ANNOTATED_CDS"/>
    <property type="molecule type" value="Genomic_DNA"/>
</dbReference>
<dbReference type="AlphaFoldDB" id="A0A803PCI0"/>
<evidence type="ECO:0000313" key="1">
    <source>
        <dbReference type="EnsemblPlants" id="cds.evm.model.04.1290"/>
    </source>
</evidence>
<reference evidence="1" key="1">
    <citation type="submission" date="2018-11" db="EMBL/GenBank/DDBJ databases">
        <authorList>
            <person name="Grassa J C."/>
        </authorList>
    </citation>
    <scope>NUCLEOTIDE SEQUENCE [LARGE SCALE GENOMIC DNA]</scope>
</reference>
<organism evidence="1 2">
    <name type="scientific">Cannabis sativa</name>
    <name type="common">Hemp</name>
    <name type="synonym">Marijuana</name>
    <dbReference type="NCBI Taxonomy" id="3483"/>
    <lineage>
        <taxon>Eukaryota</taxon>
        <taxon>Viridiplantae</taxon>
        <taxon>Streptophyta</taxon>
        <taxon>Embryophyta</taxon>
        <taxon>Tracheophyta</taxon>
        <taxon>Spermatophyta</taxon>
        <taxon>Magnoliopsida</taxon>
        <taxon>eudicotyledons</taxon>
        <taxon>Gunneridae</taxon>
        <taxon>Pentapetalae</taxon>
        <taxon>rosids</taxon>
        <taxon>fabids</taxon>
        <taxon>Rosales</taxon>
        <taxon>Cannabaceae</taxon>
        <taxon>Cannabis</taxon>
    </lineage>
</organism>
<dbReference type="Proteomes" id="UP000596661">
    <property type="component" value="Chromosome 4"/>
</dbReference>
<reference evidence="1" key="2">
    <citation type="submission" date="2021-03" db="UniProtKB">
        <authorList>
            <consortium name="EnsemblPlants"/>
        </authorList>
    </citation>
    <scope>IDENTIFICATION</scope>
</reference>
<proteinExistence type="predicted"/>